<evidence type="ECO:0008006" key="3">
    <source>
        <dbReference type="Google" id="ProtNLM"/>
    </source>
</evidence>
<dbReference type="RefSeq" id="WP_107032889.1">
    <property type="nucleotide sequence ID" value="NZ_CAJSYL010000020.1"/>
</dbReference>
<dbReference type="EMBL" id="PUEC01000024">
    <property type="protein sequence ID" value="PWB01207.1"/>
    <property type="molecule type" value="Genomic_DNA"/>
</dbReference>
<gene>
    <name evidence="1" type="ORF">C5O23_10445</name>
</gene>
<proteinExistence type="predicted"/>
<dbReference type="PROSITE" id="PS51257">
    <property type="entry name" value="PROKAR_LIPOPROTEIN"/>
    <property type="match status" value="1"/>
</dbReference>
<comment type="caution">
    <text evidence="1">The sequence shown here is derived from an EMBL/GenBank/DDBJ whole genome shotgun (WGS) entry which is preliminary data.</text>
</comment>
<dbReference type="AlphaFoldDB" id="A0A2V1III4"/>
<keyword evidence="2" id="KW-1185">Reference proteome</keyword>
<accession>A0A2V1III4</accession>
<reference evidence="2" key="1">
    <citation type="submission" date="2018-02" db="EMBL/GenBank/DDBJ databases">
        <authorList>
            <person name="Clavel T."/>
            <person name="Strowig T."/>
        </authorList>
    </citation>
    <scope>NUCLEOTIDE SEQUENCE [LARGE SCALE GENOMIC DNA]</scope>
    <source>
        <strain evidence="2">DSM 103720</strain>
    </source>
</reference>
<dbReference type="GeneID" id="82526757"/>
<protein>
    <recommendedName>
        <fullName evidence="3">DUF4270 domain-containing protein</fullName>
    </recommendedName>
</protein>
<sequence>MKKLALLSAGVIATLSVISCDESTSTAGGSLVEDEVEIVIDSNFTVSGRPVSNDLVQSRTVLQLLGNLDAKGYGNLRSDIVCQYMPSSYVDTFYVKPDYIDSVKLVLSMYKDGFAGDSVVPMGLTVYELNKQLPSPIYSDFTPDGYYDPSAPIGSTSYSALIDGAEDIGADSEGSIIKDIKVTLPTEFGVRLYNQFKTSEATFATPQAFAKWFPGLYIANSFGSGRVTRIVNNMINVYYRSVMPIPDTDPQRDTVFNLVGSYMAVTPEVITNNNIVYKMSEELKQRAQSGETMLIAPTGYDVEFNFPAREILRRYQENSGSLAVVNSLSLSIPAKEIENDYGLTPPPYVLLVKKKDKDKFFAGTQINDNLSSFYASYNSTTKSYTFSSMRDYILDIIKKGEATEEDEEFVICPALVSFYVNSNSNYYSYYYGYNTTSTQVSSITPYVTEPVMATLDFSNAKIKFSYSKQTLGN</sequence>
<evidence type="ECO:0000313" key="1">
    <source>
        <dbReference type="EMBL" id="PWB01207.1"/>
    </source>
</evidence>
<evidence type="ECO:0000313" key="2">
    <source>
        <dbReference type="Proteomes" id="UP000244905"/>
    </source>
</evidence>
<organism evidence="1 2">
    <name type="scientific">Duncaniella muris</name>
    <dbReference type="NCBI Taxonomy" id="2094150"/>
    <lineage>
        <taxon>Bacteria</taxon>
        <taxon>Pseudomonadati</taxon>
        <taxon>Bacteroidota</taxon>
        <taxon>Bacteroidia</taxon>
        <taxon>Bacteroidales</taxon>
        <taxon>Muribaculaceae</taxon>
        <taxon>Duncaniella</taxon>
    </lineage>
</organism>
<name>A0A2V1III4_9BACT</name>
<dbReference type="Proteomes" id="UP000244905">
    <property type="component" value="Unassembled WGS sequence"/>
</dbReference>